<comment type="caution">
    <text evidence="2">The sequence shown here is derived from an EMBL/GenBank/DDBJ whole genome shotgun (WGS) entry which is preliminary data.</text>
</comment>
<organism evidence="2 3">
    <name type="scientific">Fasciola hepatica</name>
    <name type="common">Liver fluke</name>
    <dbReference type="NCBI Taxonomy" id="6192"/>
    <lineage>
        <taxon>Eukaryota</taxon>
        <taxon>Metazoa</taxon>
        <taxon>Spiralia</taxon>
        <taxon>Lophotrochozoa</taxon>
        <taxon>Platyhelminthes</taxon>
        <taxon>Trematoda</taxon>
        <taxon>Digenea</taxon>
        <taxon>Plagiorchiida</taxon>
        <taxon>Echinostomata</taxon>
        <taxon>Echinostomatoidea</taxon>
        <taxon>Fasciolidae</taxon>
        <taxon>Fasciola</taxon>
    </lineage>
</organism>
<protein>
    <submittedName>
        <fullName evidence="2">Uncharacterized protein</fullName>
    </submittedName>
</protein>
<sequence length="146" mass="16679">MLCSFSQRNTTTKHRELSTDMRFKAMHWTIRMRHKTINQLILTALVMFCLIIEYVKPSPTTGCQGELITIDGQPDPKYKRLLTAYLSNAGFTCSNNNSCYYLSSNIRDYTGSWSDTGNTSLYTCCSEFIVIVYGDSFFPVTRFSVS</sequence>
<name>A0A4E0QUA4_FASHE</name>
<dbReference type="AlphaFoldDB" id="A0A4E0QUA4"/>
<evidence type="ECO:0000313" key="1">
    <source>
        <dbReference type="EMBL" id="THD18492.1"/>
    </source>
</evidence>
<evidence type="ECO:0000313" key="2">
    <source>
        <dbReference type="EMBL" id="THD18493.1"/>
    </source>
</evidence>
<dbReference type="Proteomes" id="UP000230066">
    <property type="component" value="Unassembled WGS sequence"/>
</dbReference>
<gene>
    <name evidence="1" type="ORF">D915_010996</name>
    <name evidence="2" type="ORF">D915_010997</name>
</gene>
<dbReference type="EMBL" id="JXXN02010854">
    <property type="protein sequence ID" value="THD18493.1"/>
    <property type="molecule type" value="Genomic_DNA"/>
</dbReference>
<proteinExistence type="predicted"/>
<accession>A0A4E0QUA4</accession>
<dbReference type="EMBL" id="JXXN02010854">
    <property type="protein sequence ID" value="THD18492.1"/>
    <property type="molecule type" value="Genomic_DNA"/>
</dbReference>
<keyword evidence="3" id="KW-1185">Reference proteome</keyword>
<evidence type="ECO:0000313" key="3">
    <source>
        <dbReference type="Proteomes" id="UP000230066"/>
    </source>
</evidence>
<reference evidence="2 3" key="1">
    <citation type="submission" date="2019-03" db="EMBL/GenBank/DDBJ databases">
        <title>Improved annotation for the trematode Fasciola hepatica.</title>
        <authorList>
            <person name="Choi Y.-J."/>
            <person name="Martin J."/>
            <person name="Mitreva M."/>
        </authorList>
    </citation>
    <scope>NUCLEOTIDE SEQUENCE [LARGE SCALE GENOMIC DNA]</scope>
</reference>